<dbReference type="InterPro" id="IPR017476">
    <property type="entry name" value="UDP-Glc/GDP-Man"/>
</dbReference>
<dbReference type="InterPro" id="IPR014026">
    <property type="entry name" value="UDP-Glc/GDP-Man_DH_dimer"/>
</dbReference>
<evidence type="ECO:0000256" key="3">
    <source>
        <dbReference type="PIRNR" id="PIRNR000124"/>
    </source>
</evidence>
<keyword evidence="2" id="KW-0520">NAD</keyword>
<name>A0ABM7V9G6_9PROT</name>
<gene>
    <name evidence="5" type="ORF">HYD_5840</name>
</gene>
<dbReference type="SMART" id="SM00984">
    <property type="entry name" value="UDPG_MGDP_dh_C"/>
    <property type="match status" value="1"/>
</dbReference>
<reference evidence="5" key="1">
    <citation type="submission" date="2021-10" db="EMBL/GenBank/DDBJ databases">
        <title>Genome Sequence of The Candidatus Hydrogeosomobacter endosymbioticus, an Intracellular Bacterial Symbiont of the Anaerobic Ciliate GW7.</title>
        <authorList>
            <person name="Shiohama Y."/>
            <person name="Shinzato N."/>
        </authorList>
    </citation>
    <scope>NUCLEOTIDE SEQUENCE [LARGE SCALE GENOMIC DNA]</scope>
    <source>
        <strain evidence="5">200920</strain>
    </source>
</reference>
<dbReference type="InterPro" id="IPR028359">
    <property type="entry name" value="UDP_ManNAc/GlcNAc_DH"/>
</dbReference>
<dbReference type="PANTHER" id="PTHR43491:SF1">
    <property type="entry name" value="UDP-N-ACETYL-D-MANNOSAMINE DEHYDROGENASE"/>
    <property type="match status" value="1"/>
</dbReference>
<dbReference type="SUPFAM" id="SSF52413">
    <property type="entry name" value="UDP-glucose/GDP-mannose dehydrogenase C-terminal domain"/>
    <property type="match status" value="1"/>
</dbReference>
<dbReference type="Proteomes" id="UP001320209">
    <property type="component" value="Chromosome"/>
</dbReference>
<dbReference type="Pfam" id="PF03721">
    <property type="entry name" value="UDPG_MGDP_dh_N"/>
    <property type="match status" value="1"/>
</dbReference>
<evidence type="ECO:0000256" key="1">
    <source>
        <dbReference type="ARBA" id="ARBA00023002"/>
    </source>
</evidence>
<dbReference type="Pfam" id="PF00984">
    <property type="entry name" value="UDPG_MGDP_dh"/>
    <property type="match status" value="1"/>
</dbReference>
<feature type="domain" description="UDP-glucose/GDP-mannose dehydrogenase C-terminal" evidence="4">
    <location>
        <begin position="352"/>
        <end position="452"/>
    </location>
</feature>
<evidence type="ECO:0000313" key="5">
    <source>
        <dbReference type="EMBL" id="BDB96451.1"/>
    </source>
</evidence>
<dbReference type="InterPro" id="IPR014027">
    <property type="entry name" value="UDP-Glc/GDP-Man_DH_C"/>
</dbReference>
<dbReference type="PIRSF" id="PIRSF000124">
    <property type="entry name" value="UDPglc_GDPman_dh"/>
    <property type="match status" value="1"/>
</dbReference>
<evidence type="ECO:0000259" key="4">
    <source>
        <dbReference type="SMART" id="SM00984"/>
    </source>
</evidence>
<dbReference type="SUPFAM" id="SSF48179">
    <property type="entry name" value="6-phosphogluconate dehydrogenase C-terminal domain-like"/>
    <property type="match status" value="1"/>
</dbReference>
<dbReference type="Pfam" id="PF03720">
    <property type="entry name" value="UDPG_MGDP_dh_C"/>
    <property type="match status" value="1"/>
</dbReference>
<dbReference type="InterPro" id="IPR001732">
    <property type="entry name" value="UDP-Glc/GDP-Man_DH_N"/>
</dbReference>
<dbReference type="PIRSF" id="PIRSF500136">
    <property type="entry name" value="UDP_ManNAc_DH"/>
    <property type="match status" value="1"/>
</dbReference>
<organism evidence="5 6">
    <name type="scientific">Candidatus Hydrogenosomobacter endosymbioticus</name>
    <dbReference type="NCBI Taxonomy" id="2558174"/>
    <lineage>
        <taxon>Bacteria</taxon>
        <taxon>Pseudomonadati</taxon>
        <taxon>Pseudomonadota</taxon>
        <taxon>Alphaproteobacteria</taxon>
        <taxon>Holosporales</taxon>
        <taxon>Holosporaceae</taxon>
        <taxon>Candidatus Hydrogenosomobacter</taxon>
    </lineage>
</organism>
<dbReference type="PANTHER" id="PTHR43491">
    <property type="entry name" value="UDP-N-ACETYL-D-MANNOSAMINE DEHYDROGENASE"/>
    <property type="match status" value="1"/>
</dbReference>
<keyword evidence="1" id="KW-0560">Oxidoreductase</keyword>
<dbReference type="EMBL" id="AP025225">
    <property type="protein sequence ID" value="BDB96451.1"/>
    <property type="molecule type" value="Genomic_DNA"/>
</dbReference>
<dbReference type="NCBIfam" id="TIGR03026">
    <property type="entry name" value="NDP-sugDHase"/>
    <property type="match status" value="1"/>
</dbReference>
<dbReference type="InterPro" id="IPR036220">
    <property type="entry name" value="UDP-Glc/GDP-Man_DH_C_sf"/>
</dbReference>
<dbReference type="RefSeq" id="WP_236864828.1">
    <property type="nucleotide sequence ID" value="NZ_AP025225.1"/>
</dbReference>
<evidence type="ECO:0000256" key="2">
    <source>
        <dbReference type="ARBA" id="ARBA00023027"/>
    </source>
</evidence>
<protein>
    <submittedName>
        <fullName evidence="5">UDP-N-acetyl-D-glucosamine dehydrogenase</fullName>
    </submittedName>
</protein>
<comment type="similarity">
    <text evidence="3">Belongs to the UDP-glucose/GDP-mannose dehydrogenase family.</text>
</comment>
<keyword evidence="6" id="KW-1185">Reference proteome</keyword>
<dbReference type="SUPFAM" id="SSF51735">
    <property type="entry name" value="NAD(P)-binding Rossmann-fold domains"/>
    <property type="match status" value="1"/>
</dbReference>
<evidence type="ECO:0000313" key="6">
    <source>
        <dbReference type="Proteomes" id="UP001320209"/>
    </source>
</evidence>
<sequence length="461" mass="50889">MGANLLAERAGCGGFIGDSGYLSLFEMLKNKTARICVMGLGYVGLPLAKALCESGYHVFGVDPDSSKVNSLVCKKSYISSVKNCEVECMLDSSRFFVSCDFEQAIFSSDVVIICVPTPLTQNRDPDMRYVLAAMNEIANAAYGSGTKLVILESTTYPGTMRQIAEPILRKSMGEVGKDYFMAYCPEREDPGNKEFHTNSIPKVVGAADRESLELAASLYGSVVPSVIKVSSWETAESVKLMENIFRFVNISLVNEMKMIFQKLGVDVWEVIEAASTKPFGYMPFYPGSGIGGHCIPVDPVFLNWKIKSSGMRSLFIDAAIQLNEDVENFVVGRVAYGLDWMFGKGLRGSRILVVGVAYKANVNDFRESPALNIFKKLNDRGAIVNYYDPFIERIDDAEESLSLNGVRSVELSENYLRSQDAVLICTPHDGVDYRMILNNSKLIVDSKNVYKNVSAKNIVRA</sequence>
<proteinExistence type="inferred from homology"/>
<dbReference type="InterPro" id="IPR008927">
    <property type="entry name" value="6-PGluconate_DH-like_C_sf"/>
</dbReference>
<accession>A0ABM7V9G6</accession>
<dbReference type="InterPro" id="IPR036291">
    <property type="entry name" value="NAD(P)-bd_dom_sf"/>
</dbReference>
<dbReference type="Gene3D" id="3.40.50.720">
    <property type="entry name" value="NAD(P)-binding Rossmann-like Domain"/>
    <property type="match status" value="2"/>
</dbReference>